<dbReference type="InterPro" id="IPR005467">
    <property type="entry name" value="His_kinase_dom"/>
</dbReference>
<dbReference type="InterPro" id="IPR001789">
    <property type="entry name" value="Sig_transdc_resp-reg_receiver"/>
</dbReference>
<organism evidence="11 12">
    <name type="scientific">Allosphingosinicella ginsenosidimutans</name>
    <dbReference type="NCBI Taxonomy" id="1176539"/>
    <lineage>
        <taxon>Bacteria</taxon>
        <taxon>Pseudomonadati</taxon>
        <taxon>Pseudomonadota</taxon>
        <taxon>Alphaproteobacteria</taxon>
        <taxon>Sphingomonadales</taxon>
        <taxon>Sphingomonadaceae</taxon>
        <taxon>Allosphingosinicella</taxon>
    </lineage>
</organism>
<feature type="domain" description="PAC" evidence="10">
    <location>
        <begin position="116"/>
        <end position="170"/>
    </location>
</feature>
<dbReference type="InterPro" id="IPR011006">
    <property type="entry name" value="CheY-like_superfamily"/>
</dbReference>
<dbReference type="SMART" id="SM00086">
    <property type="entry name" value="PAC"/>
    <property type="match status" value="2"/>
</dbReference>
<dbReference type="InterPro" id="IPR036097">
    <property type="entry name" value="HisK_dim/P_sf"/>
</dbReference>
<dbReference type="InterPro" id="IPR000700">
    <property type="entry name" value="PAS-assoc_C"/>
</dbReference>
<evidence type="ECO:0000256" key="3">
    <source>
        <dbReference type="ARBA" id="ARBA00022553"/>
    </source>
</evidence>
<dbReference type="SMART" id="SM00387">
    <property type="entry name" value="HATPase_c"/>
    <property type="match status" value="1"/>
</dbReference>
<dbReference type="SUPFAM" id="SSF52172">
    <property type="entry name" value="CheY-like"/>
    <property type="match status" value="1"/>
</dbReference>
<comment type="caution">
    <text evidence="11">The sequence shown here is derived from an EMBL/GenBank/DDBJ whole genome shotgun (WGS) entry which is preliminary data.</text>
</comment>
<dbReference type="SMART" id="SM00388">
    <property type="entry name" value="HisKA"/>
    <property type="match status" value="1"/>
</dbReference>
<dbReference type="InterPro" id="IPR001610">
    <property type="entry name" value="PAC"/>
</dbReference>
<dbReference type="SUPFAM" id="SSF55785">
    <property type="entry name" value="PYP-like sensor domain (PAS domain)"/>
    <property type="match status" value="2"/>
</dbReference>
<evidence type="ECO:0000259" key="7">
    <source>
        <dbReference type="PROSITE" id="PS50109"/>
    </source>
</evidence>
<gene>
    <name evidence="11" type="ORF">FRZ32_07690</name>
</gene>
<dbReference type="InterPro" id="IPR035965">
    <property type="entry name" value="PAS-like_dom_sf"/>
</dbReference>
<dbReference type="CDD" id="cd00082">
    <property type="entry name" value="HisKA"/>
    <property type="match status" value="1"/>
</dbReference>
<dbReference type="PROSITE" id="PS50112">
    <property type="entry name" value="PAS"/>
    <property type="match status" value="1"/>
</dbReference>
<evidence type="ECO:0000256" key="2">
    <source>
        <dbReference type="ARBA" id="ARBA00012438"/>
    </source>
</evidence>
<dbReference type="Pfam" id="PF08447">
    <property type="entry name" value="PAS_3"/>
    <property type="match status" value="1"/>
</dbReference>
<dbReference type="SMART" id="SM00091">
    <property type="entry name" value="PAS"/>
    <property type="match status" value="1"/>
</dbReference>
<dbReference type="SUPFAM" id="SSF55874">
    <property type="entry name" value="ATPase domain of HSP90 chaperone/DNA topoisomerase II/histidine kinase"/>
    <property type="match status" value="1"/>
</dbReference>
<proteinExistence type="predicted"/>
<dbReference type="InterPro" id="IPR000014">
    <property type="entry name" value="PAS"/>
</dbReference>
<feature type="domain" description="Histidine kinase" evidence="7">
    <location>
        <begin position="348"/>
        <end position="565"/>
    </location>
</feature>
<evidence type="ECO:0000313" key="12">
    <source>
        <dbReference type="Proteomes" id="UP000321249"/>
    </source>
</evidence>
<dbReference type="Proteomes" id="UP000321249">
    <property type="component" value="Unassembled WGS sequence"/>
</dbReference>
<dbReference type="PRINTS" id="PR00344">
    <property type="entry name" value="BCTRLSENSOR"/>
</dbReference>
<dbReference type="InterPro" id="IPR004358">
    <property type="entry name" value="Sig_transdc_His_kin-like_C"/>
</dbReference>
<comment type="catalytic activity">
    <reaction evidence="1">
        <text>ATP + protein L-histidine = ADP + protein N-phospho-L-histidine.</text>
        <dbReference type="EC" id="2.7.13.3"/>
    </reaction>
</comment>
<sequence>MDRIASRPDRAGPAIFPGAPAAAAARSHDWASTPLGPPESWPQSLKTAASMVLGSTLPMFLAWGPDLLMVFNDAYGDLLGDRNPALGRPAREVWADAWDRIKPNAERAMAGETLYFEAEPRHLTRHGEGETIWLTYSYNPVLGEDGRIVGLFGTVVSISRNADAEGRLRESEERFRLIADSAPVPIWVTKLDRKRGFVNRAYVEFLGITYEEAVDFDWRHIIHPDDAERIRAESLAGESSLQPFTLEARFRRGDGEWRWLRSISQPRWGAHGEHIGFIGVAHDITEWKLGNEALREVNEMLERRVEGRTADLSAALERLRAEVAERERAEEALRQAQKMEAVGRLTGGIAHDFNNLLTPVIGGLELIAGAVSEPRLKRLADAALESSRRGAKLATQLLAFSRIQRLRMAPVPVEQVIANLSDILSHTIGSGIRIMTEMGAPGVYALCDENQLENAILNLAINARDAMPDGGTLTISTAREPHAGAPDLAEGDYVRITVADTGMGMAPDILARATEPFFSTKPFGKGTGLGLAQVYGIARQSGGTVRIESAEGEGTRVHILLPDAAPPAEGAAEDVAGGRGPARPAPPRARILVVDDDADVRTFVAETLKGFGHEVAACADGAEALARLDKADPELALIDFTMPGMNGAELARELRQRRRGLPMAFVTGYAETGQLEAALGPDVPVLRKPFGVADLAALVGTLIGAARG</sequence>
<dbReference type="AlphaFoldDB" id="A0A5C6TSZ6"/>
<feature type="domain" description="PAS" evidence="9">
    <location>
        <begin position="171"/>
        <end position="231"/>
    </location>
</feature>
<dbReference type="InterPro" id="IPR036890">
    <property type="entry name" value="HATPase_C_sf"/>
</dbReference>
<protein>
    <recommendedName>
        <fullName evidence="2">histidine kinase</fullName>
        <ecNumber evidence="2">2.7.13.3</ecNumber>
    </recommendedName>
</protein>
<keyword evidence="5" id="KW-0175">Coiled coil</keyword>
<accession>A0A5C6TSZ6</accession>
<dbReference type="Gene3D" id="3.40.50.2300">
    <property type="match status" value="1"/>
</dbReference>
<feature type="region of interest" description="Disordered" evidence="6">
    <location>
        <begin position="567"/>
        <end position="587"/>
    </location>
</feature>
<dbReference type="EC" id="2.7.13.3" evidence="2"/>
<feature type="modified residue" description="4-aspartylphosphate" evidence="4">
    <location>
        <position position="639"/>
    </location>
</feature>
<evidence type="ECO:0000256" key="6">
    <source>
        <dbReference type="SAM" id="MobiDB-lite"/>
    </source>
</evidence>
<feature type="coiled-coil region" evidence="5">
    <location>
        <begin position="309"/>
        <end position="339"/>
    </location>
</feature>
<dbReference type="PANTHER" id="PTHR43065">
    <property type="entry name" value="SENSOR HISTIDINE KINASE"/>
    <property type="match status" value="1"/>
</dbReference>
<evidence type="ECO:0000256" key="1">
    <source>
        <dbReference type="ARBA" id="ARBA00000085"/>
    </source>
</evidence>
<dbReference type="PROSITE" id="PS50110">
    <property type="entry name" value="RESPONSE_REGULATORY"/>
    <property type="match status" value="1"/>
</dbReference>
<keyword evidence="3 4" id="KW-0597">Phosphoprotein</keyword>
<dbReference type="SUPFAM" id="SSF47384">
    <property type="entry name" value="Homodimeric domain of signal transducing histidine kinase"/>
    <property type="match status" value="1"/>
</dbReference>
<evidence type="ECO:0000313" key="11">
    <source>
        <dbReference type="EMBL" id="TXC63552.1"/>
    </source>
</evidence>
<dbReference type="Pfam" id="PF02518">
    <property type="entry name" value="HATPase_c"/>
    <property type="match status" value="1"/>
</dbReference>
<dbReference type="InterPro" id="IPR003661">
    <property type="entry name" value="HisK_dim/P_dom"/>
</dbReference>
<dbReference type="Pfam" id="PF00072">
    <property type="entry name" value="Response_reg"/>
    <property type="match status" value="1"/>
</dbReference>
<dbReference type="Pfam" id="PF08448">
    <property type="entry name" value="PAS_4"/>
    <property type="match status" value="1"/>
</dbReference>
<evidence type="ECO:0000256" key="4">
    <source>
        <dbReference type="PROSITE-ProRule" id="PRU00169"/>
    </source>
</evidence>
<keyword evidence="12" id="KW-1185">Reference proteome</keyword>
<dbReference type="SMART" id="SM00448">
    <property type="entry name" value="REC"/>
    <property type="match status" value="1"/>
</dbReference>
<evidence type="ECO:0000259" key="9">
    <source>
        <dbReference type="PROSITE" id="PS50112"/>
    </source>
</evidence>
<dbReference type="PROSITE" id="PS50113">
    <property type="entry name" value="PAC"/>
    <property type="match status" value="2"/>
</dbReference>
<dbReference type="Gene3D" id="1.10.287.130">
    <property type="match status" value="1"/>
</dbReference>
<dbReference type="GO" id="GO:0000155">
    <property type="term" value="F:phosphorelay sensor kinase activity"/>
    <property type="evidence" value="ECO:0007669"/>
    <property type="project" value="InterPro"/>
</dbReference>
<evidence type="ECO:0000259" key="8">
    <source>
        <dbReference type="PROSITE" id="PS50110"/>
    </source>
</evidence>
<dbReference type="PROSITE" id="PS50109">
    <property type="entry name" value="HIS_KIN"/>
    <property type="match status" value="1"/>
</dbReference>
<dbReference type="PANTHER" id="PTHR43065:SF42">
    <property type="entry name" value="TWO-COMPONENT SENSOR PPRA"/>
    <property type="match status" value="1"/>
</dbReference>
<dbReference type="CDD" id="cd00130">
    <property type="entry name" value="PAS"/>
    <property type="match status" value="1"/>
</dbReference>
<dbReference type="Gene3D" id="3.30.450.20">
    <property type="entry name" value="PAS domain"/>
    <property type="match status" value="2"/>
</dbReference>
<name>A0A5C6TSZ6_9SPHN</name>
<dbReference type="Gene3D" id="3.30.565.10">
    <property type="entry name" value="Histidine kinase-like ATPase, C-terminal domain"/>
    <property type="match status" value="1"/>
</dbReference>
<dbReference type="NCBIfam" id="TIGR00229">
    <property type="entry name" value="sensory_box"/>
    <property type="match status" value="1"/>
</dbReference>
<dbReference type="Pfam" id="PF00512">
    <property type="entry name" value="HisKA"/>
    <property type="match status" value="1"/>
</dbReference>
<dbReference type="InterPro" id="IPR003594">
    <property type="entry name" value="HATPase_dom"/>
</dbReference>
<dbReference type="InterPro" id="IPR013656">
    <property type="entry name" value="PAS_4"/>
</dbReference>
<evidence type="ECO:0000256" key="5">
    <source>
        <dbReference type="SAM" id="Coils"/>
    </source>
</evidence>
<dbReference type="InterPro" id="IPR013655">
    <property type="entry name" value="PAS_fold_3"/>
</dbReference>
<evidence type="ECO:0000259" key="10">
    <source>
        <dbReference type="PROSITE" id="PS50113"/>
    </source>
</evidence>
<feature type="domain" description="PAC" evidence="10">
    <location>
        <begin position="244"/>
        <end position="296"/>
    </location>
</feature>
<feature type="domain" description="Response regulatory" evidence="8">
    <location>
        <begin position="590"/>
        <end position="703"/>
    </location>
</feature>
<reference evidence="11 12" key="1">
    <citation type="journal article" date="2015" name="J. Microbiol.">
        <title>Sphingosinicella ginsenosidimutans sp. nov., with ginsenoside converting activity.</title>
        <authorList>
            <person name="Kim J.K."/>
            <person name="Kang M.S."/>
            <person name="Park S.C."/>
            <person name="Kim K.M."/>
            <person name="Choi K."/>
            <person name="Yoon M.H."/>
            <person name="Im W.T."/>
        </authorList>
    </citation>
    <scope>NUCLEOTIDE SEQUENCE [LARGE SCALE GENOMIC DNA]</scope>
    <source>
        <strain evidence="11 12">BS-11</strain>
    </source>
</reference>
<dbReference type="EMBL" id="VOQQ01000001">
    <property type="protein sequence ID" value="TXC63552.1"/>
    <property type="molecule type" value="Genomic_DNA"/>
</dbReference>